<keyword evidence="2" id="KW-1185">Reference proteome</keyword>
<name>A0ACD3A8V8_9AGAR</name>
<dbReference type="EMBL" id="ML208611">
    <property type="protein sequence ID" value="TFK62026.1"/>
    <property type="molecule type" value="Genomic_DNA"/>
</dbReference>
<evidence type="ECO:0000313" key="1">
    <source>
        <dbReference type="EMBL" id="TFK62026.1"/>
    </source>
</evidence>
<accession>A0ACD3A8V8</accession>
<organism evidence="1 2">
    <name type="scientific">Pluteus cervinus</name>
    <dbReference type="NCBI Taxonomy" id="181527"/>
    <lineage>
        <taxon>Eukaryota</taxon>
        <taxon>Fungi</taxon>
        <taxon>Dikarya</taxon>
        <taxon>Basidiomycota</taxon>
        <taxon>Agaricomycotina</taxon>
        <taxon>Agaricomycetes</taxon>
        <taxon>Agaricomycetidae</taxon>
        <taxon>Agaricales</taxon>
        <taxon>Pluteineae</taxon>
        <taxon>Pluteaceae</taxon>
        <taxon>Pluteus</taxon>
    </lineage>
</organism>
<sequence length="567" mass="64326">MPQTTSHKGSAPATTTPQTTSGGGGRVPHIHKLVDLVLMNIFLMVVRDKSRFKRHKLHLGYPKLNTAPLILSQVCGEWRHIAHATPHLWTEMRVLNADAGVVQLIRHVYLRKSKNCLLDVKLKQTAVPGFSSPARMKAQILAINQILKLWIGNAGRLRSVNVVTHSGDCLHQVPMIAPGSTPHLESVKLWCTDVQTRGNSSDLATIHQNHFEQRQAENPQLRQSDVMQEAWNTFTQGTSGPYMQTIWDNILASKTVKRARWGPNYPPNVEDMKQLVRINIFNPNISQLLEALSYCPKLERLQVFSLKIPEHQRLGAITTLPHLHTLSVTIGPDDVSPLFERLTLPRLKTLKIAPIRNVDLLLKMIQRSKCTLERLDLAAHKDLSSEDLDRFLEHSYLSSLKRLLLSQFEMKSSTFLTLKRRVYGSREIYPLPNLQDLTLNYIRGSDGLLADMVESRFKKDLTGLRHLFVYVCDPSGERGIASIDPEDMDQRTRLKNPKDFARLLELYKQGLDLVWYSVHGRVTVWKGEIHAHRAQSGGGTSMLNPKDTYENTMKQGVCCQELNLKED</sequence>
<proteinExistence type="predicted"/>
<reference evidence="1 2" key="1">
    <citation type="journal article" date="2019" name="Nat. Ecol. Evol.">
        <title>Megaphylogeny resolves global patterns of mushroom evolution.</title>
        <authorList>
            <person name="Varga T."/>
            <person name="Krizsan K."/>
            <person name="Foldi C."/>
            <person name="Dima B."/>
            <person name="Sanchez-Garcia M."/>
            <person name="Sanchez-Ramirez S."/>
            <person name="Szollosi G.J."/>
            <person name="Szarkandi J.G."/>
            <person name="Papp V."/>
            <person name="Albert L."/>
            <person name="Andreopoulos W."/>
            <person name="Angelini C."/>
            <person name="Antonin V."/>
            <person name="Barry K.W."/>
            <person name="Bougher N.L."/>
            <person name="Buchanan P."/>
            <person name="Buyck B."/>
            <person name="Bense V."/>
            <person name="Catcheside P."/>
            <person name="Chovatia M."/>
            <person name="Cooper J."/>
            <person name="Damon W."/>
            <person name="Desjardin D."/>
            <person name="Finy P."/>
            <person name="Geml J."/>
            <person name="Haridas S."/>
            <person name="Hughes K."/>
            <person name="Justo A."/>
            <person name="Karasinski D."/>
            <person name="Kautmanova I."/>
            <person name="Kiss B."/>
            <person name="Kocsube S."/>
            <person name="Kotiranta H."/>
            <person name="LaButti K.M."/>
            <person name="Lechner B.E."/>
            <person name="Liimatainen K."/>
            <person name="Lipzen A."/>
            <person name="Lukacs Z."/>
            <person name="Mihaltcheva S."/>
            <person name="Morgado L.N."/>
            <person name="Niskanen T."/>
            <person name="Noordeloos M.E."/>
            <person name="Ohm R.A."/>
            <person name="Ortiz-Santana B."/>
            <person name="Ovrebo C."/>
            <person name="Racz N."/>
            <person name="Riley R."/>
            <person name="Savchenko A."/>
            <person name="Shiryaev A."/>
            <person name="Soop K."/>
            <person name="Spirin V."/>
            <person name="Szebenyi C."/>
            <person name="Tomsovsky M."/>
            <person name="Tulloss R.E."/>
            <person name="Uehling J."/>
            <person name="Grigoriev I.V."/>
            <person name="Vagvolgyi C."/>
            <person name="Papp T."/>
            <person name="Martin F.M."/>
            <person name="Miettinen O."/>
            <person name="Hibbett D.S."/>
            <person name="Nagy L.G."/>
        </authorList>
    </citation>
    <scope>NUCLEOTIDE SEQUENCE [LARGE SCALE GENOMIC DNA]</scope>
    <source>
        <strain evidence="1 2">NL-1719</strain>
    </source>
</reference>
<evidence type="ECO:0000313" key="2">
    <source>
        <dbReference type="Proteomes" id="UP000308600"/>
    </source>
</evidence>
<protein>
    <submittedName>
        <fullName evidence="1">Uncharacterized protein</fullName>
    </submittedName>
</protein>
<gene>
    <name evidence="1" type="ORF">BDN72DRAFT_412135</name>
</gene>
<dbReference type="Proteomes" id="UP000308600">
    <property type="component" value="Unassembled WGS sequence"/>
</dbReference>